<dbReference type="Gene3D" id="1.10.10.10">
    <property type="entry name" value="Winged helix-like DNA-binding domain superfamily/Winged helix DNA-binding domain"/>
    <property type="match status" value="1"/>
</dbReference>
<evidence type="ECO:0000259" key="1">
    <source>
        <dbReference type="PROSITE" id="PS50043"/>
    </source>
</evidence>
<dbReference type="AlphaFoldDB" id="A0A2H1IR20"/>
<dbReference type="InterPro" id="IPR016032">
    <property type="entry name" value="Sig_transdc_resp-reg_C-effctor"/>
</dbReference>
<reference evidence="2 3" key="1">
    <citation type="submission" date="2017-03" db="EMBL/GenBank/DDBJ databases">
        <authorList>
            <person name="Afonso C.L."/>
            <person name="Miller P.J."/>
            <person name="Scott M.A."/>
            <person name="Spackman E."/>
            <person name="Goraichik I."/>
            <person name="Dimitrov K.M."/>
            <person name="Suarez D.L."/>
            <person name="Swayne D.E."/>
        </authorList>
    </citation>
    <scope>NUCLEOTIDE SEQUENCE [LARGE SCALE GENOMIC DNA]</scope>
    <source>
        <strain evidence="2 3">CIP 102111</strain>
    </source>
</reference>
<feature type="domain" description="HTH luxR-type" evidence="1">
    <location>
        <begin position="685"/>
        <end position="750"/>
    </location>
</feature>
<dbReference type="InterPro" id="IPR000792">
    <property type="entry name" value="Tscrpt_reg_LuxR_C"/>
</dbReference>
<protein>
    <submittedName>
        <fullName evidence="2">Regulatory protein, luxR family</fullName>
    </submittedName>
</protein>
<name>A0A2H1IR20_9MICO</name>
<dbReference type="GO" id="GO:0003677">
    <property type="term" value="F:DNA binding"/>
    <property type="evidence" value="ECO:0007669"/>
    <property type="project" value="InterPro"/>
</dbReference>
<dbReference type="RefSeq" id="WP_063249192.1">
    <property type="nucleotide sequence ID" value="NZ_FXZC01000003.1"/>
</dbReference>
<accession>A0A2H1IR20</accession>
<dbReference type="SUPFAM" id="SSF46894">
    <property type="entry name" value="C-terminal effector domain of the bipartite response regulators"/>
    <property type="match status" value="1"/>
</dbReference>
<proteinExistence type="predicted"/>
<dbReference type="Pfam" id="PF00196">
    <property type="entry name" value="GerE"/>
    <property type="match status" value="1"/>
</dbReference>
<dbReference type="EMBL" id="FXZC01000003">
    <property type="protein sequence ID" value="SMX77635.1"/>
    <property type="molecule type" value="Genomic_DNA"/>
</dbReference>
<sequence length="753" mass="81544">MIPHPPTHSSPEPGPFDAILGERIDDLAEFSAGLTAGTLSEETVRTLFDLTAGHISLARTVVSGAQRARVALDAVAADDYSTLLAPFSLDADSLDWDSPAVRLFLLVAQVETIEAPLIALAHRAIPRIGEAPDDAVPSADELTSQLVFTGVLSLCPKHAGSYVMPGLIRAVARRIGPNPPEGRISPRQALGLELEESHRSLLDVGTVRPDALLALIGDLGAWSLLTEVWSERGFNVFYPEFVAAVHTILSVPASVVRGSLVLAEAQSAAREIANISNRTGSTDPREVLPLVTFDRLDVPTLEQERARLDDGDFTADEVAVMTLRTMRDRRQHGDLDGAVAAAEAGMELIFARQSGSGSLSRLYDARLLMERGLDLARTGDVRRGLHLVERAVVIAESILPFEPFPLLPSLAVAAVGYIAAGFGPKSEQVLSRYDELRARFEFHTLQTDYIANTPRLHRALDQLDLVASAAAIALARTLSPAHRGSGVFRYGEALHAMYSGNAELYLKEHALAPESPMAGHEPQVMGSTFSLTTMLSVATGALREAQALASKASRLDREHGLSRARVAFALGQHDVVDSFTSQVLITGTDPREKGAALALRAAALVRRGREAAALADVRNALDYCVVSGSVLPFALLPSDLRSYFVEMTVDFPQWEWIADTFAMSPVTGAQLRARLLDLPVTMSEARVENRLLDSHELDLLYRLEKATPLARIAADLSLAEGTVKNRLSAIYRKLGVRNRRDAVEYGYRNGYFS</sequence>
<dbReference type="GeneID" id="99775518"/>
<dbReference type="Proteomes" id="UP000234333">
    <property type="component" value="Unassembled WGS sequence"/>
</dbReference>
<dbReference type="GO" id="GO:0006355">
    <property type="term" value="P:regulation of DNA-templated transcription"/>
    <property type="evidence" value="ECO:0007669"/>
    <property type="project" value="InterPro"/>
</dbReference>
<organism evidence="2 3">
    <name type="scientific">Brevibacterium casei CIP 102111</name>
    <dbReference type="NCBI Taxonomy" id="1255625"/>
    <lineage>
        <taxon>Bacteria</taxon>
        <taxon>Bacillati</taxon>
        <taxon>Actinomycetota</taxon>
        <taxon>Actinomycetes</taxon>
        <taxon>Micrococcales</taxon>
        <taxon>Brevibacteriaceae</taxon>
        <taxon>Brevibacterium</taxon>
    </lineage>
</organism>
<dbReference type="SMART" id="SM00421">
    <property type="entry name" value="HTH_LUXR"/>
    <property type="match status" value="1"/>
</dbReference>
<evidence type="ECO:0000313" key="2">
    <source>
        <dbReference type="EMBL" id="SMX77635.1"/>
    </source>
</evidence>
<evidence type="ECO:0000313" key="3">
    <source>
        <dbReference type="Proteomes" id="UP000234333"/>
    </source>
</evidence>
<dbReference type="InterPro" id="IPR036388">
    <property type="entry name" value="WH-like_DNA-bd_sf"/>
</dbReference>
<gene>
    <name evidence="2" type="ORF">BC102111_01474</name>
</gene>
<dbReference type="PROSITE" id="PS50043">
    <property type="entry name" value="HTH_LUXR_2"/>
    <property type="match status" value="1"/>
</dbReference>